<feature type="domain" description="ABM" evidence="1">
    <location>
        <begin position="122"/>
        <end position="212"/>
    </location>
</feature>
<dbReference type="SUPFAM" id="SSF54909">
    <property type="entry name" value="Dimeric alpha+beta barrel"/>
    <property type="match status" value="2"/>
</dbReference>
<dbReference type="Gene3D" id="3.30.70.100">
    <property type="match status" value="2"/>
</dbReference>
<reference evidence="2" key="1">
    <citation type="submission" date="2020-02" db="EMBL/GenBank/DDBJ databases">
        <authorList>
            <person name="Meier V. D."/>
        </authorList>
    </citation>
    <scope>NUCLEOTIDE SEQUENCE</scope>
    <source>
        <strain evidence="2">AVDCRST_MAG66</strain>
    </source>
</reference>
<dbReference type="PROSITE" id="PS51725">
    <property type="entry name" value="ABM"/>
    <property type="match status" value="1"/>
</dbReference>
<gene>
    <name evidence="2" type="ORF">AVDCRST_MAG66-3986</name>
</gene>
<accession>A0A6J4QDA0</accession>
<dbReference type="InterPro" id="IPR007138">
    <property type="entry name" value="ABM_dom"/>
</dbReference>
<dbReference type="InterPro" id="IPR011008">
    <property type="entry name" value="Dimeric_a/b-barrel"/>
</dbReference>
<evidence type="ECO:0000313" key="2">
    <source>
        <dbReference type="EMBL" id="CAA9440656.1"/>
    </source>
</evidence>
<proteinExistence type="predicted"/>
<name>A0A6J4QDA0_9PSEU</name>
<protein>
    <recommendedName>
        <fullName evidence="1">ABM domain-containing protein</fullName>
    </recommendedName>
</protein>
<organism evidence="2">
    <name type="scientific">uncultured Pseudonocardia sp</name>
    <dbReference type="NCBI Taxonomy" id="211455"/>
    <lineage>
        <taxon>Bacteria</taxon>
        <taxon>Bacillati</taxon>
        <taxon>Actinomycetota</taxon>
        <taxon>Actinomycetes</taxon>
        <taxon>Pseudonocardiales</taxon>
        <taxon>Pseudonocardiaceae</taxon>
        <taxon>Pseudonocardia</taxon>
        <taxon>environmental samples</taxon>
    </lineage>
</organism>
<dbReference type="EMBL" id="CADCUS010000543">
    <property type="protein sequence ID" value="CAA9440656.1"/>
    <property type="molecule type" value="Genomic_DNA"/>
</dbReference>
<sequence length="229" mass="25892">MAFISTDDRLLTVLNLFGTDTAEGQERLLRVMRGIIDSADYPGWVSSTLHGGVDAPGTANYIQWRSREDLEARYGGETFRHRTVPEFDELASWIRLIPAEVVFSQRHPSLDAVEITPERGDHTVIIVMGVEPENQKLLLDELAQPDEWVVTRPGYRSHSVLRSTDGTSVVTYAQWESKEHYDTFHDLPEHHRPADVRERRARARALVTSREANAYTCVHTRSATDGGPV</sequence>
<evidence type="ECO:0000259" key="1">
    <source>
        <dbReference type="PROSITE" id="PS51725"/>
    </source>
</evidence>
<dbReference type="Pfam" id="PF03992">
    <property type="entry name" value="ABM"/>
    <property type="match status" value="1"/>
</dbReference>
<dbReference type="AlphaFoldDB" id="A0A6J4QDA0"/>